<comment type="similarity">
    <text evidence="3 9">Belongs to the peptidase M17 family.</text>
</comment>
<organism evidence="11 12">
    <name type="scientific">Chromatocurvus halotolerans</name>
    <dbReference type="NCBI Taxonomy" id="1132028"/>
    <lineage>
        <taxon>Bacteria</taxon>
        <taxon>Pseudomonadati</taxon>
        <taxon>Pseudomonadota</taxon>
        <taxon>Gammaproteobacteria</taxon>
        <taxon>Cellvibrionales</taxon>
        <taxon>Halieaceae</taxon>
        <taxon>Chromatocurvus</taxon>
    </lineage>
</organism>
<dbReference type="PANTHER" id="PTHR11963">
    <property type="entry name" value="LEUCINE AMINOPEPTIDASE-RELATED"/>
    <property type="match status" value="1"/>
</dbReference>
<dbReference type="Pfam" id="PF02789">
    <property type="entry name" value="Peptidase_M17_N"/>
    <property type="match status" value="1"/>
</dbReference>
<evidence type="ECO:0000256" key="2">
    <source>
        <dbReference type="ARBA" id="ARBA00000967"/>
    </source>
</evidence>
<feature type="binding site" evidence="9">
    <location>
        <position position="275"/>
    </location>
    <ligand>
        <name>Mn(2+)</name>
        <dbReference type="ChEBI" id="CHEBI:29035"/>
        <label>2</label>
    </ligand>
</feature>
<dbReference type="NCBIfam" id="NF002074">
    <property type="entry name" value="PRK00913.1-4"/>
    <property type="match status" value="1"/>
</dbReference>
<feature type="binding site" evidence="9">
    <location>
        <position position="275"/>
    </location>
    <ligand>
        <name>Mn(2+)</name>
        <dbReference type="ChEBI" id="CHEBI:29035"/>
        <label>1</label>
    </ligand>
</feature>
<keyword evidence="4 9" id="KW-0031">Aminopeptidase</keyword>
<evidence type="ECO:0000256" key="9">
    <source>
        <dbReference type="HAMAP-Rule" id="MF_00181"/>
    </source>
</evidence>
<dbReference type="InterPro" id="IPR011356">
    <property type="entry name" value="Leucine_aapep/pepB"/>
</dbReference>
<comment type="caution">
    <text evidence="11">The sequence shown here is derived from an EMBL/GenBank/DDBJ whole genome shotgun (WGS) entry which is preliminary data.</text>
</comment>
<keyword evidence="6 9" id="KW-0479">Metal-binding</keyword>
<comment type="subcellular location">
    <subcellularLocation>
        <location evidence="9">Cytoplasm</location>
    </subcellularLocation>
</comment>
<feature type="active site" evidence="9">
    <location>
        <position position="282"/>
    </location>
</feature>
<dbReference type="CDD" id="cd00433">
    <property type="entry name" value="Peptidase_M17"/>
    <property type="match status" value="1"/>
</dbReference>
<dbReference type="OrthoDB" id="9809354at2"/>
<accession>A0A4V2SC16</accession>
<feature type="binding site" evidence="9">
    <location>
        <position position="352"/>
    </location>
    <ligand>
        <name>Mn(2+)</name>
        <dbReference type="ChEBI" id="CHEBI:29035"/>
        <label>1</label>
    </ligand>
</feature>
<dbReference type="SUPFAM" id="SSF53187">
    <property type="entry name" value="Zn-dependent exopeptidases"/>
    <property type="match status" value="1"/>
</dbReference>
<evidence type="ECO:0000256" key="1">
    <source>
        <dbReference type="ARBA" id="ARBA00000135"/>
    </source>
</evidence>
<comment type="cofactor">
    <cofactor evidence="9">
        <name>Mn(2+)</name>
        <dbReference type="ChEBI" id="CHEBI:29035"/>
    </cofactor>
    <text evidence="9">Binds 2 manganese ions per subunit.</text>
</comment>
<dbReference type="GO" id="GO:0030145">
    <property type="term" value="F:manganese ion binding"/>
    <property type="evidence" value="ECO:0007669"/>
    <property type="project" value="UniProtKB-UniRule"/>
</dbReference>
<dbReference type="GO" id="GO:0070006">
    <property type="term" value="F:metalloaminopeptidase activity"/>
    <property type="evidence" value="ECO:0007669"/>
    <property type="project" value="InterPro"/>
</dbReference>
<dbReference type="Pfam" id="PF00883">
    <property type="entry name" value="Peptidase_M17"/>
    <property type="match status" value="1"/>
</dbReference>
<dbReference type="Proteomes" id="UP000294980">
    <property type="component" value="Unassembled WGS sequence"/>
</dbReference>
<comment type="function">
    <text evidence="9">Presumably involved in the processing and regular turnover of intracellular proteins. Catalyzes the removal of unsubstituted N-terminal amino acids from various peptides.</text>
</comment>
<dbReference type="EMBL" id="SLWX01000002">
    <property type="protein sequence ID" value="TCO77670.1"/>
    <property type="molecule type" value="Genomic_DNA"/>
</dbReference>
<keyword evidence="9" id="KW-0963">Cytoplasm</keyword>
<gene>
    <name evidence="9" type="primary">pepA</name>
    <name evidence="11" type="ORF">EV688_102127</name>
</gene>
<keyword evidence="12" id="KW-1185">Reference proteome</keyword>
<dbReference type="EC" id="3.4.11.10" evidence="9"/>
<keyword evidence="7 9" id="KW-0378">Hydrolase</keyword>
<dbReference type="GO" id="GO:0006508">
    <property type="term" value="P:proteolysis"/>
    <property type="evidence" value="ECO:0007669"/>
    <property type="project" value="UniProtKB-KW"/>
</dbReference>
<feature type="domain" description="Cytosol aminopeptidase" evidence="10">
    <location>
        <begin position="350"/>
        <end position="357"/>
    </location>
</feature>
<evidence type="ECO:0000313" key="12">
    <source>
        <dbReference type="Proteomes" id="UP000294980"/>
    </source>
</evidence>
<dbReference type="GO" id="GO:0005737">
    <property type="term" value="C:cytoplasm"/>
    <property type="evidence" value="ECO:0007669"/>
    <property type="project" value="UniProtKB-SubCell"/>
</dbReference>
<evidence type="ECO:0000256" key="3">
    <source>
        <dbReference type="ARBA" id="ARBA00009528"/>
    </source>
</evidence>
<evidence type="ECO:0000256" key="4">
    <source>
        <dbReference type="ARBA" id="ARBA00022438"/>
    </source>
</evidence>
<dbReference type="InterPro" id="IPR000819">
    <property type="entry name" value="Peptidase_M17_C"/>
</dbReference>
<dbReference type="PROSITE" id="PS00631">
    <property type="entry name" value="CYTOSOL_AP"/>
    <property type="match status" value="1"/>
</dbReference>
<dbReference type="AlphaFoldDB" id="A0A4V2SC16"/>
<proteinExistence type="inferred from homology"/>
<dbReference type="PANTHER" id="PTHR11963:SF23">
    <property type="entry name" value="CYTOSOL AMINOPEPTIDASE"/>
    <property type="match status" value="1"/>
</dbReference>
<dbReference type="InterPro" id="IPR023042">
    <property type="entry name" value="Peptidase_M17_leu_NH2_pept"/>
</dbReference>
<comment type="catalytic activity">
    <reaction evidence="2 9">
        <text>Release of an N-terminal amino acid, preferentially leucine, but not glutamic or aspartic acids.</text>
        <dbReference type="EC" id="3.4.11.10"/>
    </reaction>
</comment>
<feature type="binding site" evidence="9">
    <location>
        <position position="293"/>
    </location>
    <ligand>
        <name>Mn(2+)</name>
        <dbReference type="ChEBI" id="CHEBI:29035"/>
        <label>2</label>
    </ligand>
</feature>
<feature type="active site" evidence="9">
    <location>
        <position position="356"/>
    </location>
</feature>
<comment type="catalytic activity">
    <reaction evidence="1 9">
        <text>Release of an N-terminal amino acid, Xaa-|-Yaa-, in which Xaa is preferably Leu, but may be other amino acids including Pro although not Arg or Lys, and Yaa may be Pro. Amino acid amides and methyl esters are also readily hydrolyzed, but rates on arylamides are exceedingly low.</text>
        <dbReference type="EC" id="3.4.11.1"/>
    </reaction>
</comment>
<dbReference type="Gene3D" id="3.40.630.10">
    <property type="entry name" value="Zn peptidases"/>
    <property type="match status" value="1"/>
</dbReference>
<evidence type="ECO:0000256" key="6">
    <source>
        <dbReference type="ARBA" id="ARBA00022723"/>
    </source>
</evidence>
<dbReference type="FunFam" id="3.40.630.10:FF:000004">
    <property type="entry name" value="Probable cytosol aminopeptidase"/>
    <property type="match status" value="1"/>
</dbReference>
<sequence>MPSISITARTLRDGGSTKTQCAILPVFTGGKLSDIGAQLDSALGGIIQAALAMGDFSGAQGKTLLLPGSKDVKRVLLVGLGNGKTFDRAAQRSFCDTAGKALKHTEARDALALLNDLPFDSEDDAAACCEDLARSVVAHQYHYSETLSKKPRGSKLTKLSVSPGEMLPAARARSAMDVGIALGKGINAARELGNLPGNICTPDYLAKAARKLGRQNARVTTKVLNEKQMAELGMGSLLSVSAGSDQPARLIVMEYKGGKRGDAPQVLVGKGITFDTGGISLKPGAKMDEMKYDMCGAASVLGTFEALCELGLEINVVGIIAAAENMPSGRATKPGDVVTSMAGKTIEVLNTDAEGRLVLCDALTYAERFKPAAVIDMATLTGACVVALGSHAAALYANNDELADQLLKAGIDSHDRAWRMPLWDEYRKQLHSNFADLANIGGPEAGSITAACFLAQFAENYPWAHLDIAGAAWNSSPKGATGRPVGLLLRYLRERAGAQ</sequence>
<dbReference type="SUPFAM" id="SSF52949">
    <property type="entry name" value="Macro domain-like"/>
    <property type="match status" value="1"/>
</dbReference>
<feature type="binding site" evidence="9">
    <location>
        <position position="354"/>
    </location>
    <ligand>
        <name>Mn(2+)</name>
        <dbReference type="ChEBI" id="CHEBI:29035"/>
        <label>1</label>
    </ligand>
</feature>
<dbReference type="EC" id="3.4.11.1" evidence="9"/>
<dbReference type="PRINTS" id="PR00481">
    <property type="entry name" value="LAMNOPPTDASE"/>
</dbReference>
<evidence type="ECO:0000256" key="8">
    <source>
        <dbReference type="ARBA" id="ARBA00023211"/>
    </source>
</evidence>
<name>A0A4V2SC16_9GAMM</name>
<evidence type="ECO:0000259" key="10">
    <source>
        <dbReference type="PROSITE" id="PS00631"/>
    </source>
</evidence>
<evidence type="ECO:0000256" key="5">
    <source>
        <dbReference type="ARBA" id="ARBA00022670"/>
    </source>
</evidence>
<dbReference type="InterPro" id="IPR008283">
    <property type="entry name" value="Peptidase_M17_N"/>
</dbReference>
<reference evidence="11 12" key="1">
    <citation type="submission" date="2019-03" db="EMBL/GenBank/DDBJ databases">
        <title>Genomic Encyclopedia of Type Strains, Phase IV (KMG-IV): sequencing the most valuable type-strain genomes for metagenomic binning, comparative biology and taxonomic classification.</title>
        <authorList>
            <person name="Goeker M."/>
        </authorList>
    </citation>
    <scope>NUCLEOTIDE SEQUENCE [LARGE SCALE GENOMIC DNA]</scope>
    <source>
        <strain evidence="11 12">DSM 23344</strain>
    </source>
</reference>
<protein>
    <recommendedName>
        <fullName evidence="9">Probable cytosol aminopeptidase</fullName>
        <ecNumber evidence="9">3.4.11.1</ecNumber>
    </recommendedName>
    <alternativeName>
        <fullName evidence="9">Leucine aminopeptidase</fullName>
        <shortName evidence="9">LAP</shortName>
        <ecNumber evidence="9">3.4.11.10</ecNumber>
    </alternativeName>
    <alternativeName>
        <fullName evidence="9">Leucyl aminopeptidase</fullName>
    </alternativeName>
</protein>
<dbReference type="HAMAP" id="MF_00181">
    <property type="entry name" value="Cytosol_peptidase_M17"/>
    <property type="match status" value="1"/>
</dbReference>
<dbReference type="InterPro" id="IPR043472">
    <property type="entry name" value="Macro_dom-like"/>
</dbReference>
<feature type="binding site" evidence="9">
    <location>
        <position position="354"/>
    </location>
    <ligand>
        <name>Mn(2+)</name>
        <dbReference type="ChEBI" id="CHEBI:29035"/>
        <label>2</label>
    </ligand>
</feature>
<evidence type="ECO:0000256" key="7">
    <source>
        <dbReference type="ARBA" id="ARBA00022801"/>
    </source>
</evidence>
<keyword evidence="8 9" id="KW-0464">Manganese</keyword>
<dbReference type="RefSeq" id="WP_117314556.1">
    <property type="nucleotide sequence ID" value="NZ_QQSW01000001.1"/>
</dbReference>
<evidence type="ECO:0000313" key="11">
    <source>
        <dbReference type="EMBL" id="TCO77670.1"/>
    </source>
</evidence>
<keyword evidence="5 9" id="KW-0645">Protease</keyword>
<dbReference type="Gene3D" id="3.40.220.10">
    <property type="entry name" value="Leucine Aminopeptidase, subunit E, domain 1"/>
    <property type="match status" value="1"/>
</dbReference>
<dbReference type="NCBIfam" id="NF002073">
    <property type="entry name" value="PRK00913.1-2"/>
    <property type="match status" value="1"/>
</dbReference>
<feature type="binding site" evidence="9">
    <location>
        <position position="270"/>
    </location>
    <ligand>
        <name>Mn(2+)</name>
        <dbReference type="ChEBI" id="CHEBI:29035"/>
        <label>2</label>
    </ligand>
</feature>